<evidence type="ECO:0000313" key="2">
    <source>
        <dbReference type="EMBL" id="CAI6359068.1"/>
    </source>
</evidence>
<accession>A0AAV0WTR8</accession>
<reference evidence="2 3" key="1">
    <citation type="submission" date="2023-01" db="EMBL/GenBank/DDBJ databases">
        <authorList>
            <person name="Whitehead M."/>
        </authorList>
    </citation>
    <scope>NUCLEOTIDE SEQUENCE [LARGE SCALE GENOMIC DNA]</scope>
</reference>
<comment type="caution">
    <text evidence="2">The sequence shown here is derived from an EMBL/GenBank/DDBJ whole genome shotgun (WGS) entry which is preliminary data.</text>
</comment>
<evidence type="ECO:0000313" key="3">
    <source>
        <dbReference type="Proteomes" id="UP001160148"/>
    </source>
</evidence>
<feature type="compositionally biased region" description="Polar residues" evidence="1">
    <location>
        <begin position="1"/>
        <end position="13"/>
    </location>
</feature>
<evidence type="ECO:0008006" key="4">
    <source>
        <dbReference type="Google" id="ProtNLM"/>
    </source>
</evidence>
<proteinExistence type="predicted"/>
<protein>
    <recommendedName>
        <fullName evidence="4">Retrotransposon gag domain-containing protein</fullName>
    </recommendedName>
</protein>
<evidence type="ECO:0000256" key="1">
    <source>
        <dbReference type="SAM" id="MobiDB-lite"/>
    </source>
</evidence>
<dbReference type="Proteomes" id="UP001160148">
    <property type="component" value="Unassembled WGS sequence"/>
</dbReference>
<sequence length="181" mass="20804">MRVIENNTMGNSDPNNPNGEEFNENQLVLTLLEQNRLREEQMDKIINKLMDQRTVTQQSSPMLLIISQTVFNGKTGDTDVAKEWLNALKAVALMNKWSDTCILETGRSHLDGAARNWYLSHMNELDSFAKFTTAFEETFTSQESVTDTGKRMNGRVQKRDETVFAYFHERRSAPEQPNPQK</sequence>
<keyword evidence="3" id="KW-1185">Reference proteome</keyword>
<dbReference type="AlphaFoldDB" id="A0AAV0WTR8"/>
<organism evidence="2 3">
    <name type="scientific">Macrosiphum euphorbiae</name>
    <name type="common">potato aphid</name>
    <dbReference type="NCBI Taxonomy" id="13131"/>
    <lineage>
        <taxon>Eukaryota</taxon>
        <taxon>Metazoa</taxon>
        <taxon>Ecdysozoa</taxon>
        <taxon>Arthropoda</taxon>
        <taxon>Hexapoda</taxon>
        <taxon>Insecta</taxon>
        <taxon>Pterygota</taxon>
        <taxon>Neoptera</taxon>
        <taxon>Paraneoptera</taxon>
        <taxon>Hemiptera</taxon>
        <taxon>Sternorrhyncha</taxon>
        <taxon>Aphidomorpha</taxon>
        <taxon>Aphidoidea</taxon>
        <taxon>Aphididae</taxon>
        <taxon>Macrosiphini</taxon>
        <taxon>Macrosiphum</taxon>
    </lineage>
</organism>
<gene>
    <name evidence="2" type="ORF">MEUPH1_LOCUS14515</name>
</gene>
<dbReference type="EMBL" id="CARXXK010000002">
    <property type="protein sequence ID" value="CAI6359068.1"/>
    <property type="molecule type" value="Genomic_DNA"/>
</dbReference>
<feature type="region of interest" description="Disordered" evidence="1">
    <location>
        <begin position="1"/>
        <end position="21"/>
    </location>
</feature>
<name>A0AAV0WTR8_9HEMI</name>